<accession>A0A0E9P8H5</accession>
<protein>
    <submittedName>
        <fullName evidence="1">Uncharacterized protein</fullName>
    </submittedName>
</protein>
<dbReference type="EMBL" id="GBXM01107646">
    <property type="protein sequence ID" value="JAH00931.1"/>
    <property type="molecule type" value="Transcribed_RNA"/>
</dbReference>
<reference evidence="1" key="1">
    <citation type="submission" date="2014-11" db="EMBL/GenBank/DDBJ databases">
        <authorList>
            <person name="Amaro Gonzalez C."/>
        </authorList>
    </citation>
    <scope>NUCLEOTIDE SEQUENCE</scope>
</reference>
<evidence type="ECO:0000313" key="1">
    <source>
        <dbReference type="EMBL" id="JAH00931.1"/>
    </source>
</evidence>
<name>A0A0E9P8H5_ANGAN</name>
<reference evidence="1" key="2">
    <citation type="journal article" date="2015" name="Fish Shellfish Immunol.">
        <title>Early steps in the European eel (Anguilla anguilla)-Vibrio vulnificus interaction in the gills: Role of the RtxA13 toxin.</title>
        <authorList>
            <person name="Callol A."/>
            <person name="Pajuelo D."/>
            <person name="Ebbesson L."/>
            <person name="Teles M."/>
            <person name="MacKenzie S."/>
            <person name="Amaro C."/>
        </authorList>
    </citation>
    <scope>NUCLEOTIDE SEQUENCE</scope>
</reference>
<proteinExistence type="predicted"/>
<organism evidence="1">
    <name type="scientific">Anguilla anguilla</name>
    <name type="common">European freshwater eel</name>
    <name type="synonym">Muraena anguilla</name>
    <dbReference type="NCBI Taxonomy" id="7936"/>
    <lineage>
        <taxon>Eukaryota</taxon>
        <taxon>Metazoa</taxon>
        <taxon>Chordata</taxon>
        <taxon>Craniata</taxon>
        <taxon>Vertebrata</taxon>
        <taxon>Euteleostomi</taxon>
        <taxon>Actinopterygii</taxon>
        <taxon>Neopterygii</taxon>
        <taxon>Teleostei</taxon>
        <taxon>Anguilliformes</taxon>
        <taxon>Anguillidae</taxon>
        <taxon>Anguilla</taxon>
    </lineage>
</organism>
<sequence length="29" mass="3141">MALSPNVSNSITFSFTGFKSTLIFLGTKM</sequence>
<dbReference type="AlphaFoldDB" id="A0A0E9P8H5"/>